<sequence length="433" mass="48452">MGSLLFSVDISTPSLLSLPNELLEKIAQECPCSAVFNLMFVNHQLHALCNNRLIFKHMVERIPSGINVSPARPMWNDASDVLQPVAKAGMMQLAYALEQAEQLPRKHELLDRVSQSDDHGRSILDKHFPKWLPHLCALRHPTALNVSPLYICDQVTEGRPGKKDTGFTTRSSEDHQNLYFALIATTLAWVQDSAQSQDVLSHFTTHMSGSGGRQGGGFQANEVSFMFLYHLGSLLNDCTSLFEAKSSLVAVMTMMTAIMAEPAYQHIAPLPSIDHLPFHEWMDIPLPYNQGVFSRCHIGKMATADFLSGEWLGYYSDNRRARLSMTLDHPMVDIFLNATPVDIDGGAPLTSVTTAPERQGRDACGPFRLGGNVLFDGQVRLRKIYTNHHLEWHWRGHLCPFGMVGAWGSVHDSFGGYFWIWKKEWCADTTAVE</sequence>
<evidence type="ECO:0000313" key="2">
    <source>
        <dbReference type="EMBL" id="KAF2649876.1"/>
    </source>
</evidence>
<feature type="domain" description="F-box" evidence="1">
    <location>
        <begin position="12"/>
        <end position="58"/>
    </location>
</feature>
<dbReference type="PROSITE" id="PS50181">
    <property type="entry name" value="FBOX"/>
    <property type="match status" value="1"/>
</dbReference>
<dbReference type="AlphaFoldDB" id="A0A6A6SPU9"/>
<evidence type="ECO:0000259" key="1">
    <source>
        <dbReference type="PROSITE" id="PS50181"/>
    </source>
</evidence>
<dbReference type="EMBL" id="MU004475">
    <property type="protein sequence ID" value="KAF2649876.1"/>
    <property type="molecule type" value="Genomic_DNA"/>
</dbReference>
<reference evidence="2" key="1">
    <citation type="journal article" date="2020" name="Stud. Mycol.">
        <title>101 Dothideomycetes genomes: a test case for predicting lifestyles and emergence of pathogens.</title>
        <authorList>
            <person name="Haridas S."/>
            <person name="Albert R."/>
            <person name="Binder M."/>
            <person name="Bloem J."/>
            <person name="Labutti K."/>
            <person name="Salamov A."/>
            <person name="Andreopoulos B."/>
            <person name="Baker S."/>
            <person name="Barry K."/>
            <person name="Bills G."/>
            <person name="Bluhm B."/>
            <person name="Cannon C."/>
            <person name="Castanera R."/>
            <person name="Culley D."/>
            <person name="Daum C."/>
            <person name="Ezra D."/>
            <person name="Gonzalez J."/>
            <person name="Henrissat B."/>
            <person name="Kuo A."/>
            <person name="Liang C."/>
            <person name="Lipzen A."/>
            <person name="Lutzoni F."/>
            <person name="Magnuson J."/>
            <person name="Mondo S."/>
            <person name="Nolan M."/>
            <person name="Ohm R."/>
            <person name="Pangilinan J."/>
            <person name="Park H.-J."/>
            <person name="Ramirez L."/>
            <person name="Alfaro M."/>
            <person name="Sun H."/>
            <person name="Tritt A."/>
            <person name="Yoshinaga Y."/>
            <person name="Zwiers L.-H."/>
            <person name="Turgeon B."/>
            <person name="Goodwin S."/>
            <person name="Spatafora J."/>
            <person name="Crous P."/>
            <person name="Grigoriev I."/>
        </authorList>
    </citation>
    <scope>NUCLEOTIDE SEQUENCE</scope>
    <source>
        <strain evidence="2">CBS 122681</strain>
    </source>
</reference>
<organism evidence="2 3">
    <name type="scientific">Lophiostoma macrostomum CBS 122681</name>
    <dbReference type="NCBI Taxonomy" id="1314788"/>
    <lineage>
        <taxon>Eukaryota</taxon>
        <taxon>Fungi</taxon>
        <taxon>Dikarya</taxon>
        <taxon>Ascomycota</taxon>
        <taxon>Pezizomycotina</taxon>
        <taxon>Dothideomycetes</taxon>
        <taxon>Pleosporomycetidae</taxon>
        <taxon>Pleosporales</taxon>
        <taxon>Lophiostomataceae</taxon>
        <taxon>Lophiostoma</taxon>
    </lineage>
</organism>
<dbReference type="InterPro" id="IPR001810">
    <property type="entry name" value="F-box_dom"/>
</dbReference>
<dbReference type="CDD" id="cd09917">
    <property type="entry name" value="F-box_SF"/>
    <property type="match status" value="1"/>
</dbReference>
<dbReference type="InterPro" id="IPR036047">
    <property type="entry name" value="F-box-like_dom_sf"/>
</dbReference>
<dbReference type="Proteomes" id="UP000799324">
    <property type="component" value="Unassembled WGS sequence"/>
</dbReference>
<gene>
    <name evidence="2" type="ORF">K491DRAFT_697735</name>
</gene>
<dbReference type="OrthoDB" id="5139943at2759"/>
<dbReference type="Pfam" id="PF00646">
    <property type="entry name" value="F-box"/>
    <property type="match status" value="1"/>
</dbReference>
<dbReference type="SUPFAM" id="SSF81383">
    <property type="entry name" value="F-box domain"/>
    <property type="match status" value="1"/>
</dbReference>
<proteinExistence type="predicted"/>
<accession>A0A6A6SPU9</accession>
<evidence type="ECO:0000313" key="3">
    <source>
        <dbReference type="Proteomes" id="UP000799324"/>
    </source>
</evidence>
<keyword evidence="3" id="KW-1185">Reference proteome</keyword>
<name>A0A6A6SPU9_9PLEO</name>
<protein>
    <recommendedName>
        <fullName evidence="1">F-box domain-containing protein</fullName>
    </recommendedName>
</protein>